<keyword evidence="1 3" id="KW-0853">WD repeat</keyword>
<feature type="repeat" description="WD" evidence="3">
    <location>
        <begin position="459"/>
        <end position="500"/>
    </location>
</feature>
<feature type="repeat" description="WD" evidence="3">
    <location>
        <begin position="288"/>
        <end position="329"/>
    </location>
</feature>
<evidence type="ECO:0000313" key="6">
    <source>
        <dbReference type="RefSeq" id="XP_014928609.2"/>
    </source>
</evidence>
<sequence>MLWNIHPVFFYLWGCYPIGGDIRSLLLSLTLGHISPSYSHMRPRLQQLHLNSCMAHSRSSDHVSLVHVRWVRHEPLRRPRAHTNRPGTGSQGEPKESPGVGAARFTCLASFLLCPGPEPRFSGSKRVPRGGEATRSQREGEGVAFPGSGRGAQARGATVRSWPGRGAGCRQPSGWGSEMASEPPCAPGSPEAPDKGKKTVSQQCEVQPPLVPSGDIEHPPQKLPRAALVRGYGRFRLSIVEARQGQLLSRLDPLEVGKRSLPSEKRSMPEEKFWGDQESLSKIPFKIMKGHSHIVSSCNFCVDDTKLLSGSYDCTVKLWDAVDGSVIRDFEHRPNAPVLECSVTADSKRIIAASYDKAVRAWDLETGKLLWKINHETFIASCKLSPDGKYVVSALDVDRGICITDAENATTVSHIKNHHSRSLTACCFDPDSQKVASVSLDKSIKIWDITSQATLLTITKAHSSAISNCCFTFSGHFLCTSSWDKTLKIWNVHTGEFRNCGACVTLMQGHEGSVSSCHFARDTSFLVSGGLDRTVAIWDVGEGYRKLSLKGHSDWVTDVAISNDKKRVLSSSKDRTMRLWNIEEIDQIPLVIKYKKALGSKVKQCEVCDRPFSIYESDIFSETVTKCVFCRMDAKDLSAEASSSSGGEAHWQGSAALPQMTDGHWAC</sequence>
<feature type="region of interest" description="Disordered" evidence="4">
    <location>
        <begin position="76"/>
        <end position="99"/>
    </location>
</feature>
<dbReference type="GeneID" id="106975777"/>
<evidence type="ECO:0000256" key="2">
    <source>
        <dbReference type="ARBA" id="ARBA00022737"/>
    </source>
</evidence>
<dbReference type="InterPro" id="IPR020472">
    <property type="entry name" value="WD40_PAC1"/>
</dbReference>
<name>A0A6I9ZUY4_ACIJB</name>
<dbReference type="CTD" id="126248"/>
<dbReference type="PROSITE" id="PS00678">
    <property type="entry name" value="WD_REPEATS_1"/>
    <property type="match status" value="5"/>
</dbReference>
<dbReference type="InterPro" id="IPR019775">
    <property type="entry name" value="WD40_repeat_CS"/>
</dbReference>
<dbReference type="SUPFAM" id="SSF50998">
    <property type="entry name" value="Quinoprotein alcohol dehydrogenase-like"/>
    <property type="match status" value="1"/>
</dbReference>
<dbReference type="KEGG" id="aju:106975777"/>
<gene>
    <name evidence="6" type="primary">WDR88</name>
</gene>
<dbReference type="InterPro" id="IPR011047">
    <property type="entry name" value="Quinoprotein_ADH-like_sf"/>
</dbReference>
<organism evidence="5 6">
    <name type="scientific">Acinonyx jubatus</name>
    <name type="common">Cheetah</name>
    <dbReference type="NCBI Taxonomy" id="32536"/>
    <lineage>
        <taxon>Eukaryota</taxon>
        <taxon>Metazoa</taxon>
        <taxon>Chordata</taxon>
        <taxon>Craniata</taxon>
        <taxon>Vertebrata</taxon>
        <taxon>Euteleostomi</taxon>
        <taxon>Mammalia</taxon>
        <taxon>Eutheria</taxon>
        <taxon>Laurasiatheria</taxon>
        <taxon>Carnivora</taxon>
        <taxon>Feliformia</taxon>
        <taxon>Felidae</taxon>
        <taxon>Felinae</taxon>
        <taxon>Acinonyx</taxon>
    </lineage>
</organism>
<dbReference type="Gene3D" id="2.130.10.10">
    <property type="entry name" value="YVTN repeat-like/Quinoprotein amine dehydrogenase"/>
    <property type="match status" value="3"/>
</dbReference>
<protein>
    <submittedName>
        <fullName evidence="6">WD repeat-containing protein 88 isoform X1</fullName>
    </submittedName>
</protein>
<dbReference type="PROSITE" id="PS50082">
    <property type="entry name" value="WD_REPEATS_2"/>
    <property type="match status" value="6"/>
</dbReference>
<feature type="region of interest" description="Disordered" evidence="4">
    <location>
        <begin position="119"/>
        <end position="203"/>
    </location>
</feature>
<evidence type="ECO:0000256" key="1">
    <source>
        <dbReference type="ARBA" id="ARBA00022574"/>
    </source>
</evidence>
<feature type="repeat" description="WD" evidence="3">
    <location>
        <begin position="549"/>
        <end position="590"/>
    </location>
</feature>
<feature type="repeat" description="WD" evidence="3">
    <location>
        <begin position="416"/>
        <end position="457"/>
    </location>
</feature>
<evidence type="ECO:0000256" key="4">
    <source>
        <dbReference type="SAM" id="MobiDB-lite"/>
    </source>
</evidence>
<dbReference type="CDD" id="cd00200">
    <property type="entry name" value="WD40"/>
    <property type="match status" value="1"/>
</dbReference>
<dbReference type="SMART" id="SM00320">
    <property type="entry name" value="WD40"/>
    <property type="match status" value="7"/>
</dbReference>
<dbReference type="RefSeq" id="XP_014928609.2">
    <property type="nucleotide sequence ID" value="XM_015073123.3"/>
</dbReference>
<proteinExistence type="predicted"/>
<dbReference type="AlphaFoldDB" id="A0A6I9ZUY4"/>
<dbReference type="Pfam" id="PF00400">
    <property type="entry name" value="WD40"/>
    <property type="match status" value="7"/>
</dbReference>
<dbReference type="PANTHER" id="PTHR45048">
    <property type="match status" value="1"/>
</dbReference>
<feature type="repeat" description="WD" evidence="3">
    <location>
        <begin position="338"/>
        <end position="372"/>
    </location>
</feature>
<dbReference type="PROSITE" id="PS50294">
    <property type="entry name" value="WD_REPEATS_REGION"/>
    <property type="match status" value="5"/>
</dbReference>
<dbReference type="InterPro" id="IPR015943">
    <property type="entry name" value="WD40/YVTN_repeat-like_dom_sf"/>
</dbReference>
<dbReference type="PRINTS" id="PR00320">
    <property type="entry name" value="GPROTEINBRPT"/>
</dbReference>
<dbReference type="InterPro" id="IPR001680">
    <property type="entry name" value="WD40_rpt"/>
</dbReference>
<keyword evidence="2" id="KW-0677">Repeat</keyword>
<dbReference type="Proteomes" id="UP001652583">
    <property type="component" value="Chromosome E2"/>
</dbReference>
<dbReference type="PANTHER" id="PTHR45048:SF1">
    <property type="entry name" value="WD REPEAT-CONTAINING PROTEIN 88"/>
    <property type="match status" value="1"/>
</dbReference>
<evidence type="ECO:0000313" key="5">
    <source>
        <dbReference type="Proteomes" id="UP001652583"/>
    </source>
</evidence>
<accession>A0A6I9ZUY4</accession>
<evidence type="ECO:0000256" key="3">
    <source>
        <dbReference type="PROSITE-ProRule" id="PRU00221"/>
    </source>
</evidence>
<feature type="repeat" description="WD" evidence="3">
    <location>
        <begin position="507"/>
        <end position="548"/>
    </location>
</feature>
<keyword evidence="5" id="KW-1185">Reference proteome</keyword>
<reference evidence="6" key="1">
    <citation type="submission" date="2025-08" db="UniProtKB">
        <authorList>
            <consortium name="RefSeq"/>
        </authorList>
    </citation>
    <scope>IDENTIFICATION</scope>
    <source>
        <tissue evidence="6">Blood</tissue>
    </source>
</reference>